<evidence type="ECO:0000256" key="8">
    <source>
        <dbReference type="SAM" id="Coils"/>
    </source>
</evidence>
<reference evidence="11" key="1">
    <citation type="journal article" date="2011" name="Environ. Microbiol.">
        <title>Genomic insights into the metabolic potential of the polycyclic aromatic hydrocarbon degrading sulfate-reducing Deltaproteobacterium N47.</title>
        <authorList>
            <person name="Bergmann F."/>
            <person name="Selesi D."/>
            <person name="Weinmaier T."/>
            <person name="Tischler P."/>
            <person name="Rattei T."/>
            <person name="Meckenstock R.U."/>
        </authorList>
    </citation>
    <scope>NUCLEOTIDE SEQUENCE</scope>
</reference>
<dbReference type="EC" id="2.1.1.72" evidence="1"/>
<keyword evidence="2" id="KW-0489">Methyltransferase</keyword>
<evidence type="ECO:0000259" key="9">
    <source>
        <dbReference type="Pfam" id="PF07669"/>
    </source>
</evidence>
<proteinExistence type="predicted"/>
<dbReference type="PANTHER" id="PTHR33841">
    <property type="entry name" value="DNA METHYLTRANSFERASE YEEA-RELATED"/>
    <property type="match status" value="1"/>
</dbReference>
<keyword evidence="3" id="KW-0808">Transferase</keyword>
<name>E1YFW6_9BACT</name>
<dbReference type="Pfam" id="PF12950">
    <property type="entry name" value="TaqI_C"/>
    <property type="match status" value="1"/>
</dbReference>
<dbReference type="AlphaFoldDB" id="E1YFW6"/>
<feature type="domain" description="Type II methyltransferase M.TaqI-like" evidence="9">
    <location>
        <begin position="188"/>
        <end position="437"/>
    </location>
</feature>
<feature type="domain" description="TaqI-like C-terminal specificity" evidence="10">
    <location>
        <begin position="555"/>
        <end position="702"/>
    </location>
</feature>
<dbReference type="SUPFAM" id="SSF53335">
    <property type="entry name" value="S-adenosyl-L-methionine-dependent methyltransferases"/>
    <property type="match status" value="1"/>
</dbReference>
<dbReference type="InterPro" id="IPR002052">
    <property type="entry name" value="DNA_methylase_N6_adenine_CS"/>
</dbReference>
<dbReference type="GO" id="GO:0003677">
    <property type="term" value="F:DNA binding"/>
    <property type="evidence" value="ECO:0007669"/>
    <property type="project" value="UniProtKB-KW"/>
</dbReference>
<dbReference type="Pfam" id="PF07669">
    <property type="entry name" value="Eco57I"/>
    <property type="match status" value="1"/>
</dbReference>
<dbReference type="PROSITE" id="PS00092">
    <property type="entry name" value="N6_MTASE"/>
    <property type="match status" value="1"/>
</dbReference>
<dbReference type="REBASE" id="35258">
    <property type="entry name" value="DspN47ORF4390P"/>
</dbReference>
<evidence type="ECO:0000256" key="5">
    <source>
        <dbReference type="ARBA" id="ARBA00022747"/>
    </source>
</evidence>
<dbReference type="InterPro" id="IPR025931">
    <property type="entry name" value="TaqI_C"/>
</dbReference>
<evidence type="ECO:0000256" key="4">
    <source>
        <dbReference type="ARBA" id="ARBA00022691"/>
    </source>
</evidence>
<keyword evidence="5" id="KW-0680">Restriction system</keyword>
<dbReference type="InterPro" id="IPR011639">
    <property type="entry name" value="MethylTrfase_TaqI-like_dom"/>
</dbReference>
<dbReference type="InterPro" id="IPR050953">
    <property type="entry name" value="N4_N6_ade-DNA_methylase"/>
</dbReference>
<evidence type="ECO:0000313" key="11">
    <source>
        <dbReference type="EMBL" id="CBX29460.1"/>
    </source>
</evidence>
<feature type="coiled-coil region" evidence="8">
    <location>
        <begin position="251"/>
        <end position="278"/>
    </location>
</feature>
<keyword evidence="4" id="KW-0949">S-adenosyl-L-methionine</keyword>
<dbReference type="PRINTS" id="PR00507">
    <property type="entry name" value="N12N6MTFRASE"/>
</dbReference>
<dbReference type="EMBL" id="FR695872">
    <property type="protein sequence ID" value="CBX29460.1"/>
    <property type="molecule type" value="Genomic_DNA"/>
</dbReference>
<dbReference type="GO" id="GO:0009307">
    <property type="term" value="P:DNA restriction-modification system"/>
    <property type="evidence" value="ECO:0007669"/>
    <property type="project" value="UniProtKB-KW"/>
</dbReference>
<evidence type="ECO:0000259" key="10">
    <source>
        <dbReference type="Pfam" id="PF12950"/>
    </source>
</evidence>
<sequence length="816" mass="94534">MTENTPIEEEVALDPELLGKVFENLLASYNPETQTTARKQTGSFYTPREIVNYMVDESLKAYLKQKLENEAGMNADDTDVALAFLFEYNEKEHLFDKKQVAVLINAIDTCKILDPACGSGAFPMGILHKLVHILHKLDPNNEQWKERQLEKAKHIEDACIRDNSINDIEEAFANNEFDYGRKLYLIENCIFGVDIQPIAVQIAKLRFFISLVVDQKKQQVKENLGIRALPNLETKFVAANTLIGIDKPEQMQIQNPEIKKLEEDLKELRHKYFSAKTRKDKLNCQKKDKKLRKEISELLVKDGWDNKSAEQIAAFDPYDQNASSPFFEPEWMFGLKAEKAGEGVFDVVIGNPPYFNMNTVSKDLYGYISKHYKDIHTGYNDIVYYFIYLGIEFLNRNGCCTLITSNYYLGNEYAKTLRKYLKNHIVKILNFKDYMVFDQASIHTCISISCKETKSTEVIFFEAATDEKITSSDIEEQLRSFAVNRTDLEADWLMADQSTTSIINKLNNGSILLGGISTIEKGSTSGKNTVFTISSELVKEKKFEKELLRRNLKNGDIDRYALRDRGNYLIYVDNHTEIKRFPKIYSYLESYKDVLEDRNEVSSGLYPWYRLERPRNKSVFDAKEKIVVPYRAENNRFAYDNAQYFNDGGDIRAIVINDSNVNIKYVLALLNSKLIDWFYGFIGKPKGKVREYFNKPLSLIPIKRIELYDQKPFITIVDYIRLIKIRKSDNNVSFFESLIDAMVYELYFPDEIKSADAEVLKHLTDLPEFNNDWAEEKKLEIIENVYRELSDPAHPVSIAMKKMQEIEEIRIIEGKQ</sequence>
<accession>E1YFW6</accession>
<keyword evidence="6" id="KW-0238">DNA-binding</keyword>
<evidence type="ECO:0000256" key="2">
    <source>
        <dbReference type="ARBA" id="ARBA00022603"/>
    </source>
</evidence>
<evidence type="ECO:0000256" key="1">
    <source>
        <dbReference type="ARBA" id="ARBA00011900"/>
    </source>
</evidence>
<dbReference type="Gene3D" id="3.40.50.150">
    <property type="entry name" value="Vaccinia Virus protein VP39"/>
    <property type="match status" value="1"/>
</dbReference>
<evidence type="ECO:0000256" key="6">
    <source>
        <dbReference type="ARBA" id="ARBA00023125"/>
    </source>
</evidence>
<dbReference type="InterPro" id="IPR029063">
    <property type="entry name" value="SAM-dependent_MTases_sf"/>
</dbReference>
<dbReference type="PANTHER" id="PTHR33841:SF6">
    <property type="entry name" value="TYPE II METHYLTRANSFERASE M.HINDII"/>
    <property type="match status" value="1"/>
</dbReference>
<comment type="catalytic activity">
    <reaction evidence="7">
        <text>a 2'-deoxyadenosine in DNA + S-adenosyl-L-methionine = an N(6)-methyl-2'-deoxyadenosine in DNA + S-adenosyl-L-homocysteine + H(+)</text>
        <dbReference type="Rhea" id="RHEA:15197"/>
        <dbReference type="Rhea" id="RHEA-COMP:12418"/>
        <dbReference type="Rhea" id="RHEA-COMP:12419"/>
        <dbReference type="ChEBI" id="CHEBI:15378"/>
        <dbReference type="ChEBI" id="CHEBI:57856"/>
        <dbReference type="ChEBI" id="CHEBI:59789"/>
        <dbReference type="ChEBI" id="CHEBI:90615"/>
        <dbReference type="ChEBI" id="CHEBI:90616"/>
        <dbReference type="EC" id="2.1.1.72"/>
    </reaction>
</comment>
<keyword evidence="8" id="KW-0175">Coiled coil</keyword>
<evidence type="ECO:0000256" key="7">
    <source>
        <dbReference type="ARBA" id="ARBA00047942"/>
    </source>
</evidence>
<protein>
    <recommendedName>
        <fullName evidence="1">site-specific DNA-methyltransferase (adenine-specific)</fullName>
        <ecNumber evidence="1">2.1.1.72</ecNumber>
    </recommendedName>
</protein>
<gene>
    <name evidence="11" type="ORF">N47_J04410</name>
</gene>
<evidence type="ECO:0000256" key="3">
    <source>
        <dbReference type="ARBA" id="ARBA00022679"/>
    </source>
</evidence>
<dbReference type="GO" id="GO:0032259">
    <property type="term" value="P:methylation"/>
    <property type="evidence" value="ECO:0007669"/>
    <property type="project" value="UniProtKB-KW"/>
</dbReference>
<dbReference type="GO" id="GO:0009007">
    <property type="term" value="F:site-specific DNA-methyltransferase (adenine-specific) activity"/>
    <property type="evidence" value="ECO:0007669"/>
    <property type="project" value="UniProtKB-EC"/>
</dbReference>
<organism evidence="11">
    <name type="scientific">uncultured Desulfobacterium sp</name>
    <dbReference type="NCBI Taxonomy" id="201089"/>
    <lineage>
        <taxon>Bacteria</taxon>
        <taxon>Pseudomonadati</taxon>
        <taxon>Thermodesulfobacteriota</taxon>
        <taxon>Desulfobacteria</taxon>
        <taxon>Desulfobacterales</taxon>
        <taxon>Desulfobacteriaceae</taxon>
        <taxon>Desulfobacterium</taxon>
        <taxon>environmental samples</taxon>
    </lineage>
</organism>